<dbReference type="Proteomes" id="UP000309038">
    <property type="component" value="Unassembled WGS sequence"/>
</dbReference>
<proteinExistence type="inferred from homology"/>
<comment type="pathway">
    <text evidence="2">Secondary metabolite biosynthesis.</text>
</comment>
<comment type="cofactor">
    <cofactor evidence="1">
        <name>heme</name>
        <dbReference type="ChEBI" id="CHEBI:30413"/>
    </cofactor>
</comment>
<comment type="similarity">
    <text evidence="3">Belongs to the cytochrome P450 family.</text>
</comment>
<dbReference type="GO" id="GO:0016705">
    <property type="term" value="F:oxidoreductase activity, acting on paired donors, with incorporation or reduction of molecular oxygen"/>
    <property type="evidence" value="ECO:0007669"/>
    <property type="project" value="InterPro"/>
</dbReference>
<dbReference type="InterPro" id="IPR036396">
    <property type="entry name" value="Cyt_P450_sf"/>
</dbReference>
<dbReference type="Pfam" id="PF00067">
    <property type="entry name" value="p450"/>
    <property type="match status" value="1"/>
</dbReference>
<sequence>MEAEVQDSCKEMDMLSWLNRTALELIGQSALGYSFDPLVSESRNVFGDALKALLPALSKLSVLRMLVQYFDKLGPRQLRRRLAEMIPNADFQQLKRVIDTMDQKSRDIYSEKKAGLGKDNEAGLQQQLEEDKDILSILLRANLEAADEDRLPEDELIGQISTLVFAATDTTSSAISRVLHLLAQHQDVQEQLRKEIVDARHGQDISYDQLLELPLLDAVCRETLRLTVQDVVLPLGEPIQDARDGTLLHEIAVPKHTSIVVGIRGSNRHKAVWGEDAEEWKPVERWLLAATRPSSSSSDSVSGVVRAPHVPGVYSNL</sequence>
<evidence type="ECO:0000256" key="3">
    <source>
        <dbReference type="ARBA" id="ARBA00010617"/>
    </source>
</evidence>
<dbReference type="SUPFAM" id="SSF48264">
    <property type="entry name" value="Cytochrome P450"/>
    <property type="match status" value="1"/>
</dbReference>
<keyword evidence="6" id="KW-0560">Oxidoreductase</keyword>
<keyword evidence="8" id="KW-0503">Monooxygenase</keyword>
<evidence type="ECO:0008006" key="11">
    <source>
        <dbReference type="Google" id="ProtNLM"/>
    </source>
</evidence>
<dbReference type="EMBL" id="SGPJ01000811">
    <property type="protein sequence ID" value="THG93019.1"/>
    <property type="molecule type" value="Genomic_DNA"/>
</dbReference>
<reference evidence="9 10" key="1">
    <citation type="submission" date="2019-02" db="EMBL/GenBank/DDBJ databases">
        <title>Genome sequencing of the rare red list fungi Phlebia centrifuga.</title>
        <authorList>
            <person name="Buettner E."/>
            <person name="Kellner H."/>
        </authorList>
    </citation>
    <scope>NUCLEOTIDE SEQUENCE [LARGE SCALE GENOMIC DNA]</scope>
    <source>
        <strain evidence="9 10">DSM 108282</strain>
    </source>
</reference>
<dbReference type="InterPro" id="IPR050121">
    <property type="entry name" value="Cytochrome_P450_monoxygenase"/>
</dbReference>
<protein>
    <recommendedName>
        <fullName evidence="11">Cytochrome P450</fullName>
    </recommendedName>
</protein>
<organism evidence="9 10">
    <name type="scientific">Hermanssonia centrifuga</name>
    <dbReference type="NCBI Taxonomy" id="98765"/>
    <lineage>
        <taxon>Eukaryota</taxon>
        <taxon>Fungi</taxon>
        <taxon>Dikarya</taxon>
        <taxon>Basidiomycota</taxon>
        <taxon>Agaricomycotina</taxon>
        <taxon>Agaricomycetes</taxon>
        <taxon>Polyporales</taxon>
        <taxon>Meruliaceae</taxon>
        <taxon>Hermanssonia</taxon>
    </lineage>
</organism>
<evidence type="ECO:0000256" key="8">
    <source>
        <dbReference type="ARBA" id="ARBA00023033"/>
    </source>
</evidence>
<dbReference type="GO" id="GO:0020037">
    <property type="term" value="F:heme binding"/>
    <property type="evidence" value="ECO:0007669"/>
    <property type="project" value="InterPro"/>
</dbReference>
<evidence type="ECO:0000256" key="4">
    <source>
        <dbReference type="ARBA" id="ARBA00022617"/>
    </source>
</evidence>
<evidence type="ECO:0000256" key="5">
    <source>
        <dbReference type="ARBA" id="ARBA00022723"/>
    </source>
</evidence>
<evidence type="ECO:0000256" key="2">
    <source>
        <dbReference type="ARBA" id="ARBA00005179"/>
    </source>
</evidence>
<name>A0A4S4K9Y2_9APHY</name>
<dbReference type="PANTHER" id="PTHR24305:SF166">
    <property type="entry name" value="CYTOCHROME P450 12A4, MITOCHONDRIAL-RELATED"/>
    <property type="match status" value="1"/>
</dbReference>
<dbReference type="InterPro" id="IPR001128">
    <property type="entry name" value="Cyt_P450"/>
</dbReference>
<keyword evidence="4" id="KW-0349">Heme</keyword>
<evidence type="ECO:0000256" key="7">
    <source>
        <dbReference type="ARBA" id="ARBA00023004"/>
    </source>
</evidence>
<keyword evidence="7" id="KW-0408">Iron</keyword>
<gene>
    <name evidence="9" type="ORF">EW026_g8090</name>
</gene>
<evidence type="ECO:0000256" key="1">
    <source>
        <dbReference type="ARBA" id="ARBA00001971"/>
    </source>
</evidence>
<keyword evidence="5" id="KW-0479">Metal-binding</keyword>
<dbReference type="AlphaFoldDB" id="A0A4S4K9Y2"/>
<comment type="caution">
    <text evidence="9">The sequence shown here is derived from an EMBL/GenBank/DDBJ whole genome shotgun (WGS) entry which is preliminary data.</text>
</comment>
<evidence type="ECO:0000256" key="6">
    <source>
        <dbReference type="ARBA" id="ARBA00023002"/>
    </source>
</evidence>
<dbReference type="GO" id="GO:0004497">
    <property type="term" value="F:monooxygenase activity"/>
    <property type="evidence" value="ECO:0007669"/>
    <property type="project" value="UniProtKB-KW"/>
</dbReference>
<dbReference type="GO" id="GO:0005506">
    <property type="term" value="F:iron ion binding"/>
    <property type="evidence" value="ECO:0007669"/>
    <property type="project" value="InterPro"/>
</dbReference>
<dbReference type="PANTHER" id="PTHR24305">
    <property type="entry name" value="CYTOCHROME P450"/>
    <property type="match status" value="1"/>
</dbReference>
<keyword evidence="10" id="KW-1185">Reference proteome</keyword>
<evidence type="ECO:0000313" key="10">
    <source>
        <dbReference type="Proteomes" id="UP000309038"/>
    </source>
</evidence>
<evidence type="ECO:0000313" key="9">
    <source>
        <dbReference type="EMBL" id="THG93019.1"/>
    </source>
</evidence>
<dbReference type="Gene3D" id="1.10.630.10">
    <property type="entry name" value="Cytochrome P450"/>
    <property type="match status" value="1"/>
</dbReference>
<accession>A0A4S4K9Y2</accession>